<comment type="subcellular location">
    <subcellularLocation>
        <location evidence="2">Cytoplasm</location>
    </subcellularLocation>
</comment>
<dbReference type="PANTHER" id="PTHR45700">
    <property type="entry name" value="UBIQUITIN-PROTEIN LIGASE E3C"/>
    <property type="match status" value="1"/>
</dbReference>
<dbReference type="EMBL" id="HBKN01038753">
    <property type="protein sequence ID" value="CAE2326205.1"/>
    <property type="molecule type" value="Transcribed_RNA"/>
</dbReference>
<evidence type="ECO:0000256" key="2">
    <source>
        <dbReference type="ARBA" id="ARBA00004496"/>
    </source>
</evidence>
<keyword evidence="4" id="KW-0963">Cytoplasm</keyword>
<dbReference type="Gene3D" id="6.10.130.10">
    <property type="entry name" value="Ubiquitin-protein ligase E3A, N-terminal zinc-binding domain (AZUL)"/>
    <property type="match status" value="1"/>
</dbReference>
<feature type="compositionally biased region" description="Basic and acidic residues" evidence="8">
    <location>
        <begin position="43"/>
        <end position="70"/>
    </location>
</feature>
<protein>
    <recommendedName>
        <fullName evidence="3">HECT-type E3 ubiquitin transferase</fullName>
        <ecNumber evidence="3">2.3.2.26</ecNumber>
    </recommendedName>
</protein>
<dbReference type="GO" id="GO:0005737">
    <property type="term" value="C:cytoplasm"/>
    <property type="evidence" value="ECO:0007669"/>
    <property type="project" value="UniProtKB-SubCell"/>
</dbReference>
<dbReference type="PANTHER" id="PTHR45700:SF8">
    <property type="entry name" value="HECT-TYPE E3 UBIQUITIN TRANSFERASE"/>
    <property type="match status" value="1"/>
</dbReference>
<dbReference type="Pfam" id="PF16558">
    <property type="entry name" value="AZUL"/>
    <property type="match status" value="1"/>
</dbReference>
<dbReference type="PROSITE" id="PS50237">
    <property type="entry name" value="HECT"/>
    <property type="match status" value="1"/>
</dbReference>
<dbReference type="InterPro" id="IPR044611">
    <property type="entry name" value="E3A/B/C-like"/>
</dbReference>
<evidence type="ECO:0000259" key="9">
    <source>
        <dbReference type="PROSITE" id="PS50237"/>
    </source>
</evidence>
<dbReference type="Gene3D" id="3.30.2160.10">
    <property type="entry name" value="Hect, E3 ligase catalytic domain"/>
    <property type="match status" value="1"/>
</dbReference>
<evidence type="ECO:0000256" key="1">
    <source>
        <dbReference type="ARBA" id="ARBA00000885"/>
    </source>
</evidence>
<feature type="compositionally biased region" description="Basic and acidic residues" evidence="8">
    <location>
        <begin position="1"/>
        <end position="17"/>
    </location>
</feature>
<dbReference type="GO" id="GO:0000209">
    <property type="term" value="P:protein polyubiquitination"/>
    <property type="evidence" value="ECO:0007669"/>
    <property type="project" value="InterPro"/>
</dbReference>
<keyword evidence="6 7" id="KW-0833">Ubl conjugation pathway</keyword>
<evidence type="ECO:0000256" key="3">
    <source>
        <dbReference type="ARBA" id="ARBA00012485"/>
    </source>
</evidence>
<dbReference type="InterPro" id="IPR042556">
    <property type="entry name" value="AZUL_sf"/>
</dbReference>
<evidence type="ECO:0000256" key="5">
    <source>
        <dbReference type="ARBA" id="ARBA00022679"/>
    </source>
</evidence>
<evidence type="ECO:0000256" key="7">
    <source>
        <dbReference type="PROSITE-ProRule" id="PRU00104"/>
    </source>
</evidence>
<feature type="compositionally biased region" description="Low complexity" evidence="8">
    <location>
        <begin position="26"/>
        <end position="41"/>
    </location>
</feature>
<evidence type="ECO:0000313" key="10">
    <source>
        <dbReference type="EMBL" id="CAE2326205.1"/>
    </source>
</evidence>
<dbReference type="GO" id="GO:0061630">
    <property type="term" value="F:ubiquitin protein ligase activity"/>
    <property type="evidence" value="ECO:0007669"/>
    <property type="project" value="UniProtKB-EC"/>
</dbReference>
<gene>
    <name evidence="10" type="ORF">GTHE00462_LOCUS30351</name>
</gene>
<dbReference type="FunFam" id="3.30.2410.10:FF:000003">
    <property type="entry name" value="probable E3 ubiquitin-protein ligase HERC4 isoform X1"/>
    <property type="match status" value="1"/>
</dbReference>
<proteinExistence type="predicted"/>
<dbReference type="InterPro" id="IPR032353">
    <property type="entry name" value="AZUL"/>
</dbReference>
<dbReference type="Gene3D" id="3.30.2410.10">
    <property type="entry name" value="Hect, E3 ligase catalytic domain"/>
    <property type="match status" value="1"/>
</dbReference>
<evidence type="ECO:0000256" key="8">
    <source>
        <dbReference type="SAM" id="MobiDB-lite"/>
    </source>
</evidence>
<dbReference type="Gene3D" id="3.90.1750.10">
    <property type="entry name" value="Hect, E3 ligase catalytic domains"/>
    <property type="match status" value="1"/>
</dbReference>
<sequence length="816" mass="91137">MDKKDDMCRDDNEERGLESSSSPLQGSHAASHNGAGAPSASKGGDEHMNGSRERMQVAGSEERSSLHGEAAEGGGGRDALPSYTPSPDYDSCRSLIYSYFNQITMGCGTVYCTNRNCFSCPEGPRLDPTSAALLAVKLAQSTTHFLCAGAAVTIPESLQWTEASSTSAELVPLKKLLQAATSAESNVSTQLELADAIKRCLSSSESASWSFLKNGRPCRANEESSGIDFDAVSEAFAAMAKCRKPIAMVNGEGALTDSIVNDMVALAFEGLLSKLAPPPAGTGTSNKLEHLRMFVVLLLWPGLMEPEFYNSIFKKVCSSVNQLKQDHRDILQRWLEEVEEEAFREIVVAFQQFITIYVNEFRCIDDHVASATKVLKILWGSNQSRTRVSYKEFYNDAINELVDFTEDFARWKDTQRCPFSFCDHPFVLDPSTKSKLLQLDANNQMRTQIRSALFRSIFGGNECPYLILKVRRENLIRDTLVQISAQQDGNETFLKKPLKVVFKGEEGIDEGGVQKEFFQLIVRQMFDLNYGMFTYDDDSRTFWFSATALENAREFNLIGKVFGLAIYNSVILDVHFPMVVYKKLMGFQPCLLDLKDCNPGLARGLQSLLDFDGDVEEVFARSFVVDYEEFGVMKTHELKPGGEEISVTNENRKEYVDLYVKYLLEESIAQQFSAFAEGFHEVCGGPALRMFIPEELELLICGNPTLDFHALEEVTSTEDGYTRDHPVILNFWTVVHSMTIEEKKKLLFFCTGSDRSPIKGLGSMTFVISRNGPDSERLPTAHTCFNHLLLPEYSSLEKLRRCLMTAINNAEGFGLM</sequence>
<dbReference type="AlphaFoldDB" id="A0A7S4P7K0"/>
<feature type="region of interest" description="Disordered" evidence="8">
    <location>
        <begin position="1"/>
        <end position="83"/>
    </location>
</feature>
<feature type="domain" description="HECT" evidence="9">
    <location>
        <begin position="490"/>
        <end position="816"/>
    </location>
</feature>
<evidence type="ECO:0000256" key="4">
    <source>
        <dbReference type="ARBA" id="ARBA00022490"/>
    </source>
</evidence>
<dbReference type="FunFam" id="3.30.2160.10:FF:000004">
    <property type="entry name" value="probable E3 ubiquitin-protein ligase HERC4 isoform X1"/>
    <property type="match status" value="1"/>
</dbReference>
<organism evidence="10">
    <name type="scientific">Guillardia theta</name>
    <name type="common">Cryptophyte</name>
    <name type="synonym">Cryptomonas phi</name>
    <dbReference type="NCBI Taxonomy" id="55529"/>
    <lineage>
        <taxon>Eukaryota</taxon>
        <taxon>Cryptophyceae</taxon>
        <taxon>Pyrenomonadales</taxon>
        <taxon>Geminigeraceae</taxon>
        <taxon>Guillardia</taxon>
    </lineage>
</organism>
<feature type="active site" description="Glycyl thioester intermediate" evidence="7">
    <location>
        <position position="784"/>
    </location>
</feature>
<evidence type="ECO:0000256" key="6">
    <source>
        <dbReference type="ARBA" id="ARBA00022786"/>
    </source>
</evidence>
<accession>A0A7S4P7K0</accession>
<reference evidence="10" key="1">
    <citation type="submission" date="2021-01" db="EMBL/GenBank/DDBJ databases">
        <authorList>
            <person name="Corre E."/>
            <person name="Pelletier E."/>
            <person name="Niang G."/>
            <person name="Scheremetjew M."/>
            <person name="Finn R."/>
            <person name="Kale V."/>
            <person name="Holt S."/>
            <person name="Cochrane G."/>
            <person name="Meng A."/>
            <person name="Brown T."/>
            <person name="Cohen L."/>
        </authorList>
    </citation>
    <scope>NUCLEOTIDE SEQUENCE</scope>
    <source>
        <strain evidence="10">CCMP 2712</strain>
    </source>
</reference>
<dbReference type="CDD" id="cd00078">
    <property type="entry name" value="HECTc"/>
    <property type="match status" value="1"/>
</dbReference>
<dbReference type="InterPro" id="IPR035983">
    <property type="entry name" value="Hect_E3_ubiquitin_ligase"/>
</dbReference>
<dbReference type="Pfam" id="PF00632">
    <property type="entry name" value="HECT"/>
    <property type="match status" value="1"/>
</dbReference>
<keyword evidence="5" id="KW-0808">Transferase</keyword>
<dbReference type="SMART" id="SM00119">
    <property type="entry name" value="HECTc"/>
    <property type="match status" value="1"/>
</dbReference>
<comment type="catalytic activity">
    <reaction evidence="1">
        <text>S-ubiquitinyl-[E2 ubiquitin-conjugating enzyme]-L-cysteine + [acceptor protein]-L-lysine = [E2 ubiquitin-conjugating enzyme]-L-cysteine + N(6)-ubiquitinyl-[acceptor protein]-L-lysine.</text>
        <dbReference type="EC" id="2.3.2.26"/>
    </reaction>
</comment>
<dbReference type="SUPFAM" id="SSF56204">
    <property type="entry name" value="Hect, E3 ligase catalytic domain"/>
    <property type="match status" value="1"/>
</dbReference>
<dbReference type="EC" id="2.3.2.26" evidence="3"/>
<name>A0A7S4P7K0_GUITH</name>
<dbReference type="InterPro" id="IPR000569">
    <property type="entry name" value="HECT_dom"/>
</dbReference>